<dbReference type="EMBL" id="JAPZLR010000002">
    <property type="protein sequence ID" value="MCZ7936668.1"/>
    <property type="molecule type" value="Genomic_DNA"/>
</dbReference>
<name>A0A9X3QXY8_9HYPH</name>
<sequence>MENEINQAVVDLGLKAKRVQENQDLKDVLEHIYADLFKQFRKSNIRDMEEREDLHKLAYAVEYLEHKIAKYIEAGEHEIKTKAEVDDD</sequence>
<reference evidence="1" key="1">
    <citation type="submission" date="2022-12" db="EMBL/GenBank/DDBJ databases">
        <title>Draft genome sequences of 22 rhizogenic Agrobacterium biovar 1 strains, the causative agent of hairy root disease.</title>
        <authorList>
            <person name="Kim N."/>
            <person name="Vargas P."/>
            <person name="Rediers H."/>
        </authorList>
    </citation>
    <scope>NUCLEOTIDE SEQUENCE</scope>
    <source>
        <strain evidence="1">ST15.13.006</strain>
    </source>
</reference>
<dbReference type="AlphaFoldDB" id="A0A9X3QXY8"/>
<organism evidence="1 2">
    <name type="scientific">Agrobacterium salinitolerans</name>
    <dbReference type="NCBI Taxonomy" id="1183413"/>
    <lineage>
        <taxon>Bacteria</taxon>
        <taxon>Pseudomonadati</taxon>
        <taxon>Pseudomonadota</taxon>
        <taxon>Alphaproteobacteria</taxon>
        <taxon>Hyphomicrobiales</taxon>
        <taxon>Rhizobiaceae</taxon>
        <taxon>Rhizobium/Agrobacterium group</taxon>
        <taxon>Agrobacterium</taxon>
    </lineage>
</organism>
<evidence type="ECO:0000313" key="1">
    <source>
        <dbReference type="EMBL" id="MCZ7936668.1"/>
    </source>
</evidence>
<accession>A0A9X3QXY8</accession>
<gene>
    <name evidence="1" type="ORF">O9X88_03855</name>
</gene>
<dbReference type="Proteomes" id="UP001151018">
    <property type="component" value="Unassembled WGS sequence"/>
</dbReference>
<protein>
    <submittedName>
        <fullName evidence="1">Uncharacterized protein</fullName>
    </submittedName>
</protein>
<dbReference type="RefSeq" id="WP_269834632.1">
    <property type="nucleotide sequence ID" value="NZ_JAPZLR010000002.1"/>
</dbReference>
<evidence type="ECO:0000313" key="2">
    <source>
        <dbReference type="Proteomes" id="UP001151018"/>
    </source>
</evidence>
<proteinExistence type="predicted"/>
<comment type="caution">
    <text evidence="1">The sequence shown here is derived from an EMBL/GenBank/DDBJ whole genome shotgun (WGS) entry which is preliminary data.</text>
</comment>